<protein>
    <recommendedName>
        <fullName evidence="8">Xylanolytic transcriptional activator regulatory domain-containing protein</fullName>
    </recommendedName>
</protein>
<dbReference type="SMART" id="SM00906">
    <property type="entry name" value="Fungal_trans"/>
    <property type="match status" value="1"/>
</dbReference>
<name>A0A6A6Z1U1_9PEZI</name>
<dbReference type="EMBL" id="MU003694">
    <property type="protein sequence ID" value="KAF2814633.1"/>
    <property type="molecule type" value="Genomic_DNA"/>
</dbReference>
<keyword evidence="4" id="KW-0238">DNA-binding</keyword>
<evidence type="ECO:0000256" key="6">
    <source>
        <dbReference type="ARBA" id="ARBA00023242"/>
    </source>
</evidence>
<accession>A0A6A6Z1U1</accession>
<organism evidence="9">
    <name type="scientific">Mytilinidion resinicola</name>
    <dbReference type="NCBI Taxonomy" id="574789"/>
    <lineage>
        <taxon>Eukaryota</taxon>
        <taxon>Fungi</taxon>
        <taxon>Dikarya</taxon>
        <taxon>Ascomycota</taxon>
        <taxon>Pezizomycotina</taxon>
        <taxon>Dothideomycetes</taxon>
        <taxon>Pleosporomycetidae</taxon>
        <taxon>Mytilinidiales</taxon>
        <taxon>Mytilinidiaceae</taxon>
        <taxon>Mytilinidion</taxon>
    </lineage>
</organism>
<evidence type="ECO:0000256" key="5">
    <source>
        <dbReference type="ARBA" id="ARBA00023163"/>
    </source>
</evidence>
<keyword evidence="5" id="KW-0804">Transcription</keyword>
<dbReference type="CDD" id="cd12148">
    <property type="entry name" value="fungal_TF_MHR"/>
    <property type="match status" value="1"/>
</dbReference>
<reference evidence="9 11" key="1">
    <citation type="journal article" date="2020" name="Stud. Mycol.">
        <title>101 Dothideomycetes genomes: a test case for predicting lifestyles and emergence of pathogens.</title>
        <authorList>
            <person name="Haridas S."/>
            <person name="Albert R."/>
            <person name="Binder M."/>
            <person name="Bloem J."/>
            <person name="Labutti K."/>
            <person name="Salamov A."/>
            <person name="Andreopoulos B."/>
            <person name="Baker S."/>
            <person name="Barry K."/>
            <person name="Bills G."/>
            <person name="Bluhm B."/>
            <person name="Cannon C."/>
            <person name="Castanera R."/>
            <person name="Culley D."/>
            <person name="Daum C."/>
            <person name="Ezra D."/>
            <person name="Gonzalez J."/>
            <person name="Henrissat B."/>
            <person name="Kuo A."/>
            <person name="Liang C."/>
            <person name="Lipzen A."/>
            <person name="Lutzoni F."/>
            <person name="Magnuson J."/>
            <person name="Mondo S."/>
            <person name="Nolan M."/>
            <person name="Ohm R."/>
            <person name="Pangilinan J."/>
            <person name="Park H.-J."/>
            <person name="Ramirez L."/>
            <person name="Alfaro M."/>
            <person name="Sun H."/>
            <person name="Tritt A."/>
            <person name="Yoshinaga Y."/>
            <person name="Zwiers L.-H."/>
            <person name="Turgeon B."/>
            <person name="Goodwin S."/>
            <person name="Spatafora J."/>
            <person name="Crous P."/>
            <person name="Grigoriev I."/>
        </authorList>
    </citation>
    <scope>NUCLEOTIDE SEQUENCE</scope>
    <source>
        <strain evidence="9 11">CBS 304.34</strain>
    </source>
</reference>
<sequence>MSTSTEHQLKALKRKVSALEDQLQEALAGHRPLRAENEDIHQNNHRREDDEREAEERSWSQQTGGHSPPYGQLQDVGQESAPPPHDRKSIMLNKSRLYGPSHWTHGGRELRRVAVLMKLINDNAASVDDSAEIDAYKAQMSEIRRLLLRCKLFARNMKASRHGRSMSWPAESSLCMPTNREFADHMAHIYVSRFESAFRILHIPSFWTEYEHYWRGSTEISSAVRLKIELVIAIGSSLYRDSPDSETVRSTSLQLVHAAQSWVSGLMEKDQLGLSGLQVQCLLILARQVLSVSGDLIWIAVGTLVRTAMQMGLHRDPEHFANMTIFHAELRRRLWATILEMNLQASLDSGVPLAMSCNDFDTKSPSNINDDDINDSATTLPHHSRDTRTDTSIQLHLLRYLRVRMELIHRVNGSSPSNFSQDEIQSITSQLTKACQECASQLPESSFDSNLDGGDEDLKVFRYNMADLLLRRFLLTLHRPLASNADISHPAAYFSRKVCLDSATALLSPPPNADFAHLVLLGGGIFKNRIMHATLAVSSELLIDLEEHGRAVQWPSTYRRMLISTLRGALGQLAARISLGETNVRPYMKLSVVLCHAECTETGTALRQRVAQTARESLEVCYAAMQARASNLAVGDKESGDVTEPHQQDVGDSMMSQDLAVLDFSDFGGWDLNEFFGMVDFDSDVLL</sequence>
<dbReference type="GO" id="GO:0001228">
    <property type="term" value="F:DNA-binding transcription activator activity, RNA polymerase II-specific"/>
    <property type="evidence" value="ECO:0007669"/>
    <property type="project" value="TreeGrafter"/>
</dbReference>
<dbReference type="RefSeq" id="XP_033581597.1">
    <property type="nucleotide sequence ID" value="XM_033717441.1"/>
</dbReference>
<dbReference type="GO" id="GO:0008270">
    <property type="term" value="F:zinc ion binding"/>
    <property type="evidence" value="ECO:0007669"/>
    <property type="project" value="InterPro"/>
</dbReference>
<dbReference type="OrthoDB" id="4337792at2759"/>
<feature type="region of interest" description="Disordered" evidence="7">
    <location>
        <begin position="365"/>
        <end position="386"/>
    </location>
</feature>
<feature type="domain" description="Xylanolytic transcriptional activator regulatory" evidence="8">
    <location>
        <begin position="297"/>
        <end position="371"/>
    </location>
</feature>
<keyword evidence="6" id="KW-0539">Nucleus</keyword>
<evidence type="ECO:0000256" key="2">
    <source>
        <dbReference type="ARBA" id="ARBA00022833"/>
    </source>
</evidence>
<dbReference type="AlphaFoldDB" id="A0A6A6Z1U1"/>
<dbReference type="Pfam" id="PF04082">
    <property type="entry name" value="Fungal_trans"/>
    <property type="match status" value="1"/>
</dbReference>
<reference evidence="11" key="2">
    <citation type="submission" date="2020-04" db="EMBL/GenBank/DDBJ databases">
        <authorList>
            <consortium name="NCBI Genome Project"/>
        </authorList>
    </citation>
    <scope>NUCLEOTIDE SEQUENCE</scope>
    <source>
        <strain evidence="11">CBS 304.34</strain>
    </source>
</reference>
<keyword evidence="10" id="KW-1185">Reference proteome</keyword>
<dbReference type="PANTHER" id="PTHR31944">
    <property type="entry name" value="HEME-RESPONSIVE ZINC FINGER TRANSCRIPTION FACTOR HAP1"/>
    <property type="match status" value="1"/>
</dbReference>
<feature type="region of interest" description="Disordered" evidence="7">
    <location>
        <begin position="23"/>
        <end position="89"/>
    </location>
</feature>
<keyword evidence="2" id="KW-0862">Zinc</keyword>
<evidence type="ECO:0000256" key="4">
    <source>
        <dbReference type="ARBA" id="ARBA00023125"/>
    </source>
</evidence>
<reference evidence="11" key="3">
    <citation type="submission" date="2025-04" db="UniProtKB">
        <authorList>
            <consortium name="RefSeq"/>
        </authorList>
    </citation>
    <scope>IDENTIFICATION</scope>
    <source>
        <strain evidence="11">CBS 304.34</strain>
    </source>
</reference>
<dbReference type="GeneID" id="54458334"/>
<keyword evidence="3" id="KW-0805">Transcription regulation</keyword>
<evidence type="ECO:0000313" key="9">
    <source>
        <dbReference type="EMBL" id="KAF2814633.1"/>
    </source>
</evidence>
<evidence type="ECO:0000313" key="11">
    <source>
        <dbReference type="RefSeq" id="XP_033581597.1"/>
    </source>
</evidence>
<evidence type="ECO:0000259" key="8">
    <source>
        <dbReference type="SMART" id="SM00906"/>
    </source>
</evidence>
<evidence type="ECO:0000256" key="3">
    <source>
        <dbReference type="ARBA" id="ARBA00023015"/>
    </source>
</evidence>
<dbReference type="Proteomes" id="UP000504636">
    <property type="component" value="Unplaced"/>
</dbReference>
<dbReference type="GO" id="GO:0000978">
    <property type="term" value="F:RNA polymerase II cis-regulatory region sequence-specific DNA binding"/>
    <property type="evidence" value="ECO:0007669"/>
    <property type="project" value="TreeGrafter"/>
</dbReference>
<proteinExistence type="predicted"/>
<dbReference type="InterPro" id="IPR051430">
    <property type="entry name" value="Fungal_TF_Env_Response"/>
</dbReference>
<dbReference type="PANTHER" id="PTHR31944:SF131">
    <property type="entry name" value="HEME-RESPONSIVE ZINC FINGER TRANSCRIPTION FACTOR HAP1"/>
    <property type="match status" value="1"/>
</dbReference>
<gene>
    <name evidence="9 11" type="ORF">BDZ99DRAFT_434359</name>
</gene>
<dbReference type="InterPro" id="IPR007219">
    <property type="entry name" value="XnlR_reg_dom"/>
</dbReference>
<keyword evidence="1" id="KW-0479">Metal-binding</keyword>
<evidence type="ECO:0000256" key="7">
    <source>
        <dbReference type="SAM" id="MobiDB-lite"/>
    </source>
</evidence>
<dbReference type="GO" id="GO:0005634">
    <property type="term" value="C:nucleus"/>
    <property type="evidence" value="ECO:0007669"/>
    <property type="project" value="TreeGrafter"/>
</dbReference>
<feature type="compositionally biased region" description="Basic and acidic residues" evidence="7">
    <location>
        <begin position="33"/>
        <end position="58"/>
    </location>
</feature>
<dbReference type="GO" id="GO:0006351">
    <property type="term" value="P:DNA-templated transcription"/>
    <property type="evidence" value="ECO:0007669"/>
    <property type="project" value="InterPro"/>
</dbReference>
<evidence type="ECO:0000313" key="10">
    <source>
        <dbReference type="Proteomes" id="UP000504636"/>
    </source>
</evidence>
<evidence type="ECO:0000256" key="1">
    <source>
        <dbReference type="ARBA" id="ARBA00022723"/>
    </source>
</evidence>